<comment type="subcellular location">
    <subcellularLocation>
        <location evidence="5 6">Cytoplasm</location>
    </subcellularLocation>
</comment>
<dbReference type="InterPro" id="IPR025824">
    <property type="entry name" value="OB-fold_nuc-bd_dom"/>
</dbReference>
<dbReference type="AlphaFoldDB" id="A0A6S6SQ70"/>
<dbReference type="NCBIfam" id="TIGR00237">
    <property type="entry name" value="xseA"/>
    <property type="match status" value="1"/>
</dbReference>
<comment type="function">
    <text evidence="5">Bidirectionally degrades single-stranded DNA into large acid-insoluble oligonucleotides, which are then degraded further into small acid-soluble oligonucleotides.</text>
</comment>
<feature type="domain" description="Exonuclease VII large subunit C-terminal" evidence="8">
    <location>
        <begin position="127"/>
        <end position="440"/>
    </location>
</feature>
<comment type="similarity">
    <text evidence="5 6">Belongs to the XseA family.</text>
</comment>
<dbReference type="GO" id="GO:0006308">
    <property type="term" value="P:DNA catabolic process"/>
    <property type="evidence" value="ECO:0007669"/>
    <property type="project" value="UniProtKB-UniRule"/>
</dbReference>
<evidence type="ECO:0000256" key="1">
    <source>
        <dbReference type="ARBA" id="ARBA00022490"/>
    </source>
</evidence>
<keyword evidence="7" id="KW-0175">Coiled coil</keyword>
<evidence type="ECO:0000259" key="9">
    <source>
        <dbReference type="Pfam" id="PF13742"/>
    </source>
</evidence>
<comment type="subunit">
    <text evidence="5">Heterooligomer composed of large and small subunits.</text>
</comment>
<sequence length="450" mass="51082">MIEQIPQRSILKVSELNAEVSLLLKTGFPLLWVEGEISNLAQPSSGHIYFSLKDAKAQVRCAMFRNRRMSMAIRPKNGLKVLARVKVGLYEPRGEYQLIVEDMEDAGIGQLQKDFEALKKKLAAKGMFDDIHKKPIPPIPQRIGIITSPSGAAVRDIINVLKRRAPHIPILIYPVSVQGENSAPEIIKAIQRADSEQKCDVLLLTRGGGSIEDLWSFNEEAVAEAMYQCETPIVSGVGHEIDFTIADFVSDQRAPTPSAAAELISPERAQQLQQLRQWRNRLITQFENVTRQQKQQLKTLQQRLSIQSPDNQLRNQAQRVDELELRMHRAILQKEQQHTATLKQLKLRLINQSPAQRIQLQQSQLSSLKKRFKNAIEQQMNRRTDRMNRSVGTLNTISPLATLQRGYSISRYNNHVVRSIKEVKKDDNISVLVGDGELDCCVLKKHPHKK</sequence>
<keyword evidence="4 5" id="KW-0269">Exonuclease</keyword>
<feature type="coiled-coil region" evidence="7">
    <location>
        <begin position="283"/>
        <end position="333"/>
    </location>
</feature>
<dbReference type="InterPro" id="IPR020579">
    <property type="entry name" value="Exonuc_VII_lsu_C"/>
</dbReference>
<evidence type="ECO:0000256" key="3">
    <source>
        <dbReference type="ARBA" id="ARBA00022801"/>
    </source>
</evidence>
<dbReference type="GO" id="GO:0005737">
    <property type="term" value="C:cytoplasm"/>
    <property type="evidence" value="ECO:0007669"/>
    <property type="project" value="UniProtKB-SubCell"/>
</dbReference>
<dbReference type="GO" id="GO:0003676">
    <property type="term" value="F:nucleic acid binding"/>
    <property type="evidence" value="ECO:0007669"/>
    <property type="project" value="InterPro"/>
</dbReference>
<dbReference type="CDD" id="cd04489">
    <property type="entry name" value="ExoVII_LU_OBF"/>
    <property type="match status" value="1"/>
</dbReference>
<dbReference type="GO" id="GO:0008855">
    <property type="term" value="F:exodeoxyribonuclease VII activity"/>
    <property type="evidence" value="ECO:0007669"/>
    <property type="project" value="UniProtKB-UniRule"/>
</dbReference>
<evidence type="ECO:0000256" key="2">
    <source>
        <dbReference type="ARBA" id="ARBA00022722"/>
    </source>
</evidence>
<keyword evidence="3 5" id="KW-0378">Hydrolase</keyword>
<protein>
    <recommendedName>
        <fullName evidence="5">Exodeoxyribonuclease 7 large subunit</fullName>
        <ecNumber evidence="5">3.1.11.6</ecNumber>
    </recommendedName>
    <alternativeName>
        <fullName evidence="5">Exodeoxyribonuclease VII large subunit</fullName>
        <shortName evidence="5">Exonuclease VII large subunit</shortName>
    </alternativeName>
</protein>
<evidence type="ECO:0000259" key="8">
    <source>
        <dbReference type="Pfam" id="PF02601"/>
    </source>
</evidence>
<evidence type="ECO:0000256" key="4">
    <source>
        <dbReference type="ARBA" id="ARBA00022839"/>
    </source>
</evidence>
<feature type="domain" description="OB-fold nucleic acid binding" evidence="9">
    <location>
        <begin position="11"/>
        <end position="104"/>
    </location>
</feature>
<proteinExistence type="inferred from homology"/>
<dbReference type="HAMAP" id="MF_00378">
    <property type="entry name" value="Exonuc_7_L"/>
    <property type="match status" value="1"/>
</dbReference>
<name>A0A6S6SQ70_9GAMM</name>
<evidence type="ECO:0000256" key="7">
    <source>
        <dbReference type="SAM" id="Coils"/>
    </source>
</evidence>
<dbReference type="EC" id="3.1.11.6" evidence="5"/>
<reference evidence="10" key="1">
    <citation type="submission" date="2020-01" db="EMBL/GenBank/DDBJ databases">
        <authorList>
            <person name="Meier V. D."/>
            <person name="Meier V D."/>
        </authorList>
    </citation>
    <scope>NUCLEOTIDE SEQUENCE</scope>
    <source>
        <strain evidence="10">HLG_WM_MAG_07</strain>
    </source>
</reference>
<evidence type="ECO:0000256" key="5">
    <source>
        <dbReference type="HAMAP-Rule" id="MF_00378"/>
    </source>
</evidence>
<dbReference type="Pfam" id="PF13742">
    <property type="entry name" value="tRNA_anti_2"/>
    <property type="match status" value="1"/>
</dbReference>
<dbReference type="PANTHER" id="PTHR30008">
    <property type="entry name" value="EXODEOXYRIBONUCLEASE 7 LARGE SUBUNIT"/>
    <property type="match status" value="1"/>
</dbReference>
<dbReference type="InterPro" id="IPR003753">
    <property type="entry name" value="Exonuc_VII_L"/>
</dbReference>
<accession>A0A6S6SQ70</accession>
<evidence type="ECO:0000256" key="6">
    <source>
        <dbReference type="RuleBase" id="RU004355"/>
    </source>
</evidence>
<keyword evidence="2 5" id="KW-0540">Nuclease</keyword>
<gene>
    <name evidence="5" type="primary">xseA</name>
    <name evidence="10" type="ORF">HELGO_WM12752</name>
</gene>
<dbReference type="GO" id="GO:0009318">
    <property type="term" value="C:exodeoxyribonuclease VII complex"/>
    <property type="evidence" value="ECO:0007669"/>
    <property type="project" value="UniProtKB-UniRule"/>
</dbReference>
<evidence type="ECO:0000313" key="10">
    <source>
        <dbReference type="EMBL" id="CAA6808332.1"/>
    </source>
</evidence>
<keyword evidence="1 5" id="KW-0963">Cytoplasm</keyword>
<dbReference type="PANTHER" id="PTHR30008:SF0">
    <property type="entry name" value="EXODEOXYRIBONUCLEASE 7 LARGE SUBUNIT"/>
    <property type="match status" value="1"/>
</dbReference>
<organism evidence="10">
    <name type="scientific">uncultured Thiotrichaceae bacterium</name>
    <dbReference type="NCBI Taxonomy" id="298394"/>
    <lineage>
        <taxon>Bacteria</taxon>
        <taxon>Pseudomonadati</taxon>
        <taxon>Pseudomonadota</taxon>
        <taxon>Gammaproteobacteria</taxon>
        <taxon>Thiotrichales</taxon>
        <taxon>Thiotrichaceae</taxon>
        <taxon>environmental samples</taxon>
    </lineage>
</organism>
<comment type="catalytic activity">
    <reaction evidence="5 6">
        <text>Exonucleolytic cleavage in either 5'- to 3'- or 3'- to 5'-direction to yield nucleoside 5'-phosphates.</text>
        <dbReference type="EC" id="3.1.11.6"/>
    </reaction>
</comment>
<dbReference type="Pfam" id="PF02601">
    <property type="entry name" value="Exonuc_VII_L"/>
    <property type="match status" value="1"/>
</dbReference>
<dbReference type="EMBL" id="CACVAY010000036">
    <property type="protein sequence ID" value="CAA6808332.1"/>
    <property type="molecule type" value="Genomic_DNA"/>
</dbReference>